<accession>A0A109BJN6</accession>
<dbReference type="OrthoDB" id="9804361at2"/>
<keyword evidence="1" id="KW-0812">Transmembrane</keyword>
<name>A0A109BJN6_HYPSL</name>
<comment type="caution">
    <text evidence="2">The sequence shown here is derived from an EMBL/GenBank/DDBJ whole genome shotgun (WGS) entry which is preliminary data.</text>
</comment>
<keyword evidence="3" id="KW-1185">Reference proteome</keyword>
<proteinExistence type="predicted"/>
<sequence length="155" mass="15934">MARQPIGVAAKVFAVVCGLGPPIGGMVGMALLESFRWSTDFYDGSRTVTDVLNTALGWLQLSYFVGAIPAALCGLALAAWVSWGRPITVLTCLAASLVYPAVLAITALFAPDPHGMNVALLHAAVVGGFSLVAGLGCYLLLRAFGLVRITNAAGG</sequence>
<feature type="transmembrane region" description="Helical" evidence="1">
    <location>
        <begin position="87"/>
        <end position="110"/>
    </location>
</feature>
<evidence type="ECO:0000313" key="2">
    <source>
        <dbReference type="EMBL" id="KWT70056.1"/>
    </source>
</evidence>
<dbReference type="Proteomes" id="UP000059074">
    <property type="component" value="Unassembled WGS sequence"/>
</dbReference>
<evidence type="ECO:0000256" key="1">
    <source>
        <dbReference type="SAM" id="Phobius"/>
    </source>
</evidence>
<organism evidence="2 3">
    <name type="scientific">Hyphomicrobium sulfonivorans</name>
    <dbReference type="NCBI Taxonomy" id="121290"/>
    <lineage>
        <taxon>Bacteria</taxon>
        <taxon>Pseudomonadati</taxon>
        <taxon>Pseudomonadota</taxon>
        <taxon>Alphaproteobacteria</taxon>
        <taxon>Hyphomicrobiales</taxon>
        <taxon>Hyphomicrobiaceae</taxon>
        <taxon>Hyphomicrobium</taxon>
    </lineage>
</organism>
<evidence type="ECO:0000313" key="3">
    <source>
        <dbReference type="Proteomes" id="UP000059074"/>
    </source>
</evidence>
<keyword evidence="1" id="KW-0472">Membrane</keyword>
<dbReference type="STRING" id="121290.APY04_1265"/>
<feature type="transmembrane region" description="Helical" evidence="1">
    <location>
        <begin position="12"/>
        <end position="32"/>
    </location>
</feature>
<keyword evidence="1" id="KW-1133">Transmembrane helix</keyword>
<dbReference type="AlphaFoldDB" id="A0A109BJN6"/>
<dbReference type="PATRIC" id="fig|121290.4.peg.3226"/>
<gene>
    <name evidence="2" type="ORF">APY04_1265</name>
</gene>
<feature type="transmembrane region" description="Helical" evidence="1">
    <location>
        <begin position="116"/>
        <end position="141"/>
    </location>
</feature>
<protein>
    <submittedName>
        <fullName evidence="2">Uncharacterized protein</fullName>
    </submittedName>
</protein>
<feature type="transmembrane region" description="Helical" evidence="1">
    <location>
        <begin position="61"/>
        <end position="80"/>
    </location>
</feature>
<reference evidence="2 3" key="1">
    <citation type="submission" date="2015-10" db="EMBL/GenBank/DDBJ databases">
        <title>Transcriptomic analysis of a linuron degrading triple-species bacterial consortium.</title>
        <authorList>
            <person name="Albers P."/>
        </authorList>
    </citation>
    <scope>NUCLEOTIDE SEQUENCE [LARGE SCALE GENOMIC DNA]</scope>
    <source>
        <strain evidence="2 3">WDL6</strain>
    </source>
</reference>
<dbReference type="EMBL" id="LMTR01000040">
    <property type="protein sequence ID" value="KWT70056.1"/>
    <property type="molecule type" value="Genomic_DNA"/>
</dbReference>
<dbReference type="RefSeq" id="WP_068460724.1">
    <property type="nucleotide sequence ID" value="NZ_LMTR01000040.1"/>
</dbReference>